<dbReference type="Proteomes" id="UP000237271">
    <property type="component" value="Unassembled WGS sequence"/>
</dbReference>
<dbReference type="AlphaFoldDB" id="A0A2P4XH01"/>
<gene>
    <name evidence="2" type="ORF">PHPALM_19596</name>
</gene>
<protein>
    <recommendedName>
        <fullName evidence="4">DDE-1 domain-containing protein</fullName>
    </recommendedName>
</protein>
<reference evidence="2 3" key="1">
    <citation type="journal article" date="2017" name="Genome Biol. Evol.">
        <title>Phytophthora megakarya and P. palmivora, closely related causal agents of cacao black pod rot, underwent increases in genome sizes and gene numbers by different mechanisms.</title>
        <authorList>
            <person name="Ali S.S."/>
            <person name="Shao J."/>
            <person name="Lary D.J."/>
            <person name="Kronmiller B."/>
            <person name="Shen D."/>
            <person name="Strem M.D."/>
            <person name="Amoako-Attah I."/>
            <person name="Akrofi A.Y."/>
            <person name="Begoude B.A."/>
            <person name="Ten Hoopen G.M."/>
            <person name="Coulibaly K."/>
            <person name="Kebe B.I."/>
            <person name="Melnick R.L."/>
            <person name="Guiltinan M.J."/>
            <person name="Tyler B.M."/>
            <person name="Meinhardt L.W."/>
            <person name="Bailey B.A."/>
        </authorList>
    </citation>
    <scope>NUCLEOTIDE SEQUENCE [LARGE SCALE GENOMIC DNA]</scope>
    <source>
        <strain evidence="3">sbr112.9</strain>
    </source>
</reference>
<dbReference type="EMBL" id="NCKW01011050">
    <property type="protein sequence ID" value="POM64825.1"/>
    <property type="molecule type" value="Genomic_DNA"/>
</dbReference>
<keyword evidence="3" id="KW-1185">Reference proteome</keyword>
<sequence length="461" mass="52687">MRPCTPTLALSPDQSPLPELQSPARPRKASQACLFGAPALSSTNHEVRNNHILEGADVIMQNWINLDVPWECIVWSQLTLDEKKYVRRAKSLQPKTTKQKKQHILHWFRDEGEKKFPSIAVVAKQYLGRVTSSAYQERGPVDHERKIYMRKNSLSFATIVIYSAKQTPEQLRITNDILNPPWAGHAQLVMIKTKRYTRIAVDYTHKRIVLDYIVAEHTYRGVDQLITGKRSVQHPLRCYDSKYLKLQQMKTSHVMSLWHHIHGDGGLCGGTSFPYVQTTPEDAAEAKGKFSAEVRAAIVEHGITKLFNADQTDVLFEYLPRHTVTTTGTKTMWVKCSGKDKEQAIVMLLDNWHGNKYAPFVIFKSGASKRKHVQVRMTQFAMVLVGILSFNFYTAAGYNATDRILLEYHFGFCDEMEEKILLRWDAFSGHWTQEVKDYATPINTILLKVPSRYTTCASLLT</sequence>
<accession>A0A2P4XH01</accession>
<name>A0A2P4XH01_9STRA</name>
<evidence type="ECO:0008006" key="4">
    <source>
        <dbReference type="Google" id="ProtNLM"/>
    </source>
</evidence>
<evidence type="ECO:0000313" key="2">
    <source>
        <dbReference type="EMBL" id="POM64825.1"/>
    </source>
</evidence>
<feature type="region of interest" description="Disordered" evidence="1">
    <location>
        <begin position="1"/>
        <end position="23"/>
    </location>
</feature>
<dbReference type="OrthoDB" id="127815at2759"/>
<organism evidence="2 3">
    <name type="scientific">Phytophthora palmivora</name>
    <dbReference type="NCBI Taxonomy" id="4796"/>
    <lineage>
        <taxon>Eukaryota</taxon>
        <taxon>Sar</taxon>
        <taxon>Stramenopiles</taxon>
        <taxon>Oomycota</taxon>
        <taxon>Peronosporomycetes</taxon>
        <taxon>Peronosporales</taxon>
        <taxon>Peronosporaceae</taxon>
        <taxon>Phytophthora</taxon>
    </lineage>
</organism>
<evidence type="ECO:0000256" key="1">
    <source>
        <dbReference type="SAM" id="MobiDB-lite"/>
    </source>
</evidence>
<evidence type="ECO:0000313" key="3">
    <source>
        <dbReference type="Proteomes" id="UP000237271"/>
    </source>
</evidence>
<proteinExistence type="predicted"/>
<comment type="caution">
    <text evidence="2">The sequence shown here is derived from an EMBL/GenBank/DDBJ whole genome shotgun (WGS) entry which is preliminary data.</text>
</comment>